<evidence type="ECO:0000256" key="2">
    <source>
        <dbReference type="ARBA" id="ARBA00022723"/>
    </source>
</evidence>
<reference evidence="8 9" key="1">
    <citation type="submission" date="2016-07" db="EMBL/GenBank/DDBJ databases">
        <title>Pervasive Adenine N6-methylation of Active Genes in Fungi.</title>
        <authorList>
            <consortium name="DOE Joint Genome Institute"/>
            <person name="Mondo S.J."/>
            <person name="Dannebaum R.O."/>
            <person name="Kuo R.C."/>
            <person name="Labutti K."/>
            <person name="Haridas S."/>
            <person name="Kuo A."/>
            <person name="Salamov A."/>
            <person name="Ahrendt S.R."/>
            <person name="Lipzen A."/>
            <person name="Sullivan W."/>
            <person name="Andreopoulos W.B."/>
            <person name="Clum A."/>
            <person name="Lindquist E."/>
            <person name="Daum C."/>
            <person name="Ramamoorthy G.K."/>
            <person name="Gryganskyi A."/>
            <person name="Culley D."/>
            <person name="Magnuson J.K."/>
            <person name="James T.Y."/>
            <person name="O'Malley M.A."/>
            <person name="Stajich J.E."/>
            <person name="Spatafora J.W."/>
            <person name="Visel A."/>
            <person name="Grigoriev I.V."/>
        </authorList>
    </citation>
    <scope>NUCLEOTIDE SEQUENCE [LARGE SCALE GENOMIC DNA]</scope>
    <source>
        <strain evidence="8 9">62-1032</strain>
    </source>
</reference>
<dbReference type="PANTHER" id="PTHR47338">
    <property type="entry name" value="ZN(II)2CYS6 TRANSCRIPTION FACTOR (EUROFUNG)-RELATED"/>
    <property type="match status" value="1"/>
</dbReference>
<dbReference type="PROSITE" id="PS00463">
    <property type="entry name" value="ZN2_CY6_FUNGAL_1"/>
    <property type="match status" value="1"/>
</dbReference>
<evidence type="ECO:0000256" key="6">
    <source>
        <dbReference type="SAM" id="MobiDB-lite"/>
    </source>
</evidence>
<accession>A0A1Y2FYQ4</accession>
<protein>
    <recommendedName>
        <fullName evidence="7">Zn(2)-C6 fungal-type domain-containing protein</fullName>
    </recommendedName>
</protein>
<comment type="subcellular location">
    <subcellularLocation>
        <location evidence="1">Nucleus</location>
    </subcellularLocation>
</comment>
<dbReference type="AlphaFoldDB" id="A0A1Y2FYQ4"/>
<dbReference type="GO" id="GO:0005634">
    <property type="term" value="C:nucleus"/>
    <property type="evidence" value="ECO:0007669"/>
    <property type="project" value="UniProtKB-SubCell"/>
</dbReference>
<feature type="compositionally biased region" description="Gly residues" evidence="6">
    <location>
        <begin position="863"/>
        <end position="872"/>
    </location>
</feature>
<keyword evidence="2" id="KW-0479">Metal-binding</keyword>
<dbReference type="STRING" id="106004.A0A1Y2FYQ4"/>
<dbReference type="InterPro" id="IPR050815">
    <property type="entry name" value="TF_fung"/>
</dbReference>
<dbReference type="InParanoid" id="A0A1Y2FYQ4"/>
<evidence type="ECO:0000313" key="9">
    <source>
        <dbReference type="Proteomes" id="UP000193467"/>
    </source>
</evidence>
<evidence type="ECO:0000256" key="4">
    <source>
        <dbReference type="ARBA" id="ARBA00023163"/>
    </source>
</evidence>
<evidence type="ECO:0000259" key="7">
    <source>
        <dbReference type="PROSITE" id="PS50048"/>
    </source>
</evidence>
<name>A0A1Y2FYQ4_9BASI</name>
<proteinExistence type="predicted"/>
<feature type="compositionally biased region" description="Low complexity" evidence="6">
    <location>
        <begin position="714"/>
        <end position="736"/>
    </location>
</feature>
<dbReference type="Proteomes" id="UP000193467">
    <property type="component" value="Unassembled WGS sequence"/>
</dbReference>
<dbReference type="InterPro" id="IPR001138">
    <property type="entry name" value="Zn2Cys6_DnaBD"/>
</dbReference>
<feature type="domain" description="Zn(2)-C6 fungal-type" evidence="7">
    <location>
        <begin position="51"/>
        <end position="83"/>
    </location>
</feature>
<organism evidence="8 9">
    <name type="scientific">Leucosporidium creatinivorum</name>
    <dbReference type="NCBI Taxonomy" id="106004"/>
    <lineage>
        <taxon>Eukaryota</taxon>
        <taxon>Fungi</taxon>
        <taxon>Dikarya</taxon>
        <taxon>Basidiomycota</taxon>
        <taxon>Pucciniomycotina</taxon>
        <taxon>Microbotryomycetes</taxon>
        <taxon>Leucosporidiales</taxon>
        <taxon>Leucosporidium</taxon>
    </lineage>
</organism>
<dbReference type="PANTHER" id="PTHR47338:SF20">
    <property type="entry name" value="ZN(II)2CYS6 TRANSCRIPTION FACTOR (EUROFUNG)"/>
    <property type="match status" value="1"/>
</dbReference>
<dbReference type="OrthoDB" id="2526537at2759"/>
<evidence type="ECO:0000313" key="8">
    <source>
        <dbReference type="EMBL" id="ORY89171.1"/>
    </source>
</evidence>
<keyword evidence="9" id="KW-1185">Reference proteome</keyword>
<evidence type="ECO:0000256" key="5">
    <source>
        <dbReference type="ARBA" id="ARBA00023242"/>
    </source>
</evidence>
<dbReference type="SUPFAM" id="SSF57701">
    <property type="entry name" value="Zn2/Cys6 DNA-binding domain"/>
    <property type="match status" value="1"/>
</dbReference>
<feature type="compositionally biased region" description="Pro residues" evidence="6">
    <location>
        <begin position="702"/>
        <end position="713"/>
    </location>
</feature>
<feature type="region of interest" description="Disordered" evidence="6">
    <location>
        <begin position="692"/>
        <end position="736"/>
    </location>
</feature>
<evidence type="ECO:0000256" key="1">
    <source>
        <dbReference type="ARBA" id="ARBA00004123"/>
    </source>
</evidence>
<evidence type="ECO:0000256" key="3">
    <source>
        <dbReference type="ARBA" id="ARBA00023015"/>
    </source>
</evidence>
<sequence length="872" mass="91754">MPPNPRSSTSASPSPYPSASTSSYTDPAPPSNNNEAGAGAGHGKKRKKLPSCDSCKLRRVLCMPVAPPGSCPRCMEKGIVCTTTPVVRKKPVGRTGKRIEEARNLRRRRPQLPSFTGPSNTPWIPTHVQGRLQDTDQQGGLPTVSATDIDSRLGLAELSGDLVAHLLGLYQSIPQSWLPLYPRGRLSLMFETVGRRLEALPPQAEVLAHTIIALTSRLSSHPLILGPGPAAPSFEALTESYLRDHKDLRQYGQRREEMCSKLRTKAVRLSWERGTMVKSCEESMACCFLLEMLEGRRGPKEGKPYGSAFVSHLRTLLDAAGEAGAPKVMPMSLGWSALIMREALYASNAGRTSHFTAADDLLLCGDVPSSIEEALLESVEDCDVRDSVTLFFGPMRPYHVARLARECSDRVTGTHSRKQPLDERYVTKFMTQLDHLSNLLTVLAGRIAFVLSPAATSAHSLPAPFETERRYIMAACLYTLQLAWSSLCLPLYLDLKRRVGELSQGTAATAAERRRTQERVALLLKQMHQTTLRAARMVAQSVKNAPSLAFLTHLTQERLGTWAEVLMEAKTVEEGGEGITKEEKEEDLKWLVDGLKTMAWSWSDDAPLIASLETGLANLQLTGSTNYPPASTSTSQQPFIDFSPANSDPFASLHAGSGAPPLPPQQQPTSPSIAGIDMSFFSSPALGSIGAGAPSTLAQAGIPPPPVPPPAPSTAPSSSAPIPSAPPQATGIPSLDTLTSLSSLPPDTLTQMAAAAGFPGVSAETITSFLGSGMGAGLFGSLGMGGGLGGGGLAEMAAGLGGMGGAGMGGGFDLDAMLNVPLFGAAGEANGGAEGGGAGGGSQGAAPSEGDGGFMGEVDEANAGGGDEWMNI</sequence>
<feature type="compositionally biased region" description="Gly residues" evidence="6">
    <location>
        <begin position="833"/>
        <end position="843"/>
    </location>
</feature>
<feature type="compositionally biased region" description="Polar residues" evidence="6">
    <location>
        <begin position="627"/>
        <end position="638"/>
    </location>
</feature>
<gene>
    <name evidence="8" type="ORF">BCR35DRAFT_301007</name>
</gene>
<dbReference type="GO" id="GO:0000981">
    <property type="term" value="F:DNA-binding transcription factor activity, RNA polymerase II-specific"/>
    <property type="evidence" value="ECO:0007669"/>
    <property type="project" value="InterPro"/>
</dbReference>
<feature type="region of interest" description="Disordered" evidence="6">
    <location>
        <begin position="1"/>
        <end position="50"/>
    </location>
</feature>
<keyword evidence="5" id="KW-0539">Nucleus</keyword>
<feature type="compositionally biased region" description="Low complexity" evidence="6">
    <location>
        <begin position="1"/>
        <end position="26"/>
    </location>
</feature>
<dbReference type="EMBL" id="MCGR01000007">
    <property type="protein sequence ID" value="ORY89171.1"/>
    <property type="molecule type" value="Genomic_DNA"/>
</dbReference>
<keyword evidence="3" id="KW-0805">Transcription regulation</keyword>
<keyword evidence="4" id="KW-0804">Transcription</keyword>
<dbReference type="InterPro" id="IPR036864">
    <property type="entry name" value="Zn2-C6_fun-type_DNA-bd_sf"/>
</dbReference>
<feature type="region of interest" description="Disordered" evidence="6">
    <location>
        <begin position="627"/>
        <end position="676"/>
    </location>
</feature>
<dbReference type="PROSITE" id="PS50048">
    <property type="entry name" value="ZN2_CY6_FUNGAL_2"/>
    <property type="match status" value="1"/>
</dbReference>
<dbReference type="GO" id="GO:0008270">
    <property type="term" value="F:zinc ion binding"/>
    <property type="evidence" value="ECO:0007669"/>
    <property type="project" value="InterPro"/>
</dbReference>
<feature type="region of interest" description="Disordered" evidence="6">
    <location>
        <begin position="833"/>
        <end position="872"/>
    </location>
</feature>
<comment type="caution">
    <text evidence="8">The sequence shown here is derived from an EMBL/GenBank/DDBJ whole genome shotgun (WGS) entry which is preliminary data.</text>
</comment>